<reference evidence="3" key="1">
    <citation type="journal article" date="2021" name="Microb. Physiol.">
        <title>Proteogenomic Insights into the Physiology of Marine, Sulfate-Reducing, Filamentous Desulfonema limicola and Desulfonema magnum.</title>
        <authorList>
            <person name="Schnaars V."/>
            <person name="Wohlbrand L."/>
            <person name="Scheve S."/>
            <person name="Hinrichs C."/>
            <person name="Reinhardt R."/>
            <person name="Rabus R."/>
        </authorList>
    </citation>
    <scope>NUCLEOTIDE SEQUENCE</scope>
    <source>
        <strain evidence="3">5ac10</strain>
    </source>
</reference>
<dbReference type="Pfam" id="PF14559">
    <property type="entry name" value="TPR_19"/>
    <property type="match status" value="2"/>
</dbReference>
<evidence type="ECO:0000313" key="4">
    <source>
        <dbReference type="Proteomes" id="UP000663720"/>
    </source>
</evidence>
<keyword evidence="1" id="KW-0802">TPR repeat</keyword>
<accession>A0A975B3S5</accession>
<dbReference type="Pfam" id="PF00990">
    <property type="entry name" value="GGDEF"/>
    <property type="match status" value="1"/>
</dbReference>
<dbReference type="SUPFAM" id="SSF55073">
    <property type="entry name" value="Nucleotide cyclase"/>
    <property type="match status" value="1"/>
</dbReference>
<sequence length="446" mass="50093">MKSSSKISYGSPSSSKEFLFCQTDAGVCPENVQKPRPVGIKELGREFPDLLIGKAFIDNAVARLDSSLEFGVMLIRIDNFSRIEEKSGVTYAVKVLTDTARAVYNVCRQNPFIWGLIERDMYGCFFPENNESQCRPFARKIVEEMAKWCKETLSIGIAIYPALQFTRIQTIRNARKALDHAGFFGPGSIIAFNAESLNISGDKFYQQGNINAAIAEFKKAILMDPSNMNVHNSLGVCYSVLKAFKSAIKEFETAAQLAPDEVMPLYNTGLVYMQMEKYEKALEFFFKADKTGQSGFEVAFQTARLYFKIKDFNKAEEFFHKALRIKPDSATALRCLAECLVSMNNFSEAVNVYRKAVKVNPNDAAALSALGHLYDLMGENPEIAAALCKHSIEIAPDNGLFHHRLARLYLKQNLYDDALEEFEHAAKLGCDSSQYIKDIKDIMSRD</sequence>
<gene>
    <name evidence="3" type="ORF">dnl_04800</name>
</gene>
<dbReference type="PANTHER" id="PTHR12558">
    <property type="entry name" value="CELL DIVISION CYCLE 16,23,27"/>
    <property type="match status" value="1"/>
</dbReference>
<dbReference type="InterPro" id="IPR000160">
    <property type="entry name" value="GGDEF_dom"/>
</dbReference>
<keyword evidence="4" id="KW-1185">Reference proteome</keyword>
<feature type="repeat" description="TPR" evidence="1">
    <location>
        <begin position="194"/>
        <end position="227"/>
    </location>
</feature>
<dbReference type="PROSITE" id="PS50005">
    <property type="entry name" value="TPR"/>
    <property type="match status" value="5"/>
</dbReference>
<dbReference type="PANTHER" id="PTHR12558:SF13">
    <property type="entry name" value="CELL DIVISION CYCLE PROTEIN 27 HOMOLOG"/>
    <property type="match status" value="1"/>
</dbReference>
<dbReference type="InterPro" id="IPR019734">
    <property type="entry name" value="TPR_rpt"/>
</dbReference>
<evidence type="ECO:0000259" key="2">
    <source>
        <dbReference type="PROSITE" id="PS50887"/>
    </source>
</evidence>
<dbReference type="KEGG" id="dli:dnl_04800"/>
<proteinExistence type="predicted"/>
<dbReference type="InterPro" id="IPR043128">
    <property type="entry name" value="Rev_trsase/Diguanyl_cyclase"/>
</dbReference>
<feature type="repeat" description="TPR" evidence="1">
    <location>
        <begin position="262"/>
        <end position="295"/>
    </location>
</feature>
<name>A0A975B3S5_9BACT</name>
<dbReference type="SUPFAM" id="SSF81901">
    <property type="entry name" value="HCP-like"/>
    <property type="match status" value="1"/>
</dbReference>
<feature type="domain" description="GGDEF" evidence="2">
    <location>
        <begin position="68"/>
        <end position="194"/>
    </location>
</feature>
<dbReference type="SMART" id="SM00028">
    <property type="entry name" value="TPR"/>
    <property type="match status" value="7"/>
</dbReference>
<dbReference type="Pfam" id="PF13181">
    <property type="entry name" value="TPR_8"/>
    <property type="match status" value="1"/>
</dbReference>
<feature type="repeat" description="TPR" evidence="1">
    <location>
        <begin position="296"/>
        <end position="329"/>
    </location>
</feature>
<feature type="repeat" description="TPR" evidence="1">
    <location>
        <begin position="228"/>
        <end position="261"/>
    </location>
</feature>
<feature type="repeat" description="TPR" evidence="1">
    <location>
        <begin position="330"/>
        <end position="363"/>
    </location>
</feature>
<dbReference type="InterPro" id="IPR029787">
    <property type="entry name" value="Nucleotide_cyclase"/>
</dbReference>
<dbReference type="InterPro" id="IPR011990">
    <property type="entry name" value="TPR-like_helical_dom_sf"/>
</dbReference>
<dbReference type="Gene3D" id="1.25.40.10">
    <property type="entry name" value="Tetratricopeptide repeat domain"/>
    <property type="match status" value="2"/>
</dbReference>
<protein>
    <submittedName>
        <fullName evidence="3">Diguanylate cyclase, tetratricopeptide domain-containing</fullName>
    </submittedName>
</protein>
<dbReference type="Gene3D" id="3.30.70.270">
    <property type="match status" value="1"/>
</dbReference>
<dbReference type="RefSeq" id="WP_207690145.1">
    <property type="nucleotide sequence ID" value="NZ_CP061799.1"/>
</dbReference>
<dbReference type="PROSITE" id="PS50293">
    <property type="entry name" value="TPR_REGION"/>
    <property type="match status" value="1"/>
</dbReference>
<organism evidence="3 4">
    <name type="scientific">Desulfonema limicola</name>
    <dbReference type="NCBI Taxonomy" id="45656"/>
    <lineage>
        <taxon>Bacteria</taxon>
        <taxon>Pseudomonadati</taxon>
        <taxon>Thermodesulfobacteriota</taxon>
        <taxon>Desulfobacteria</taxon>
        <taxon>Desulfobacterales</taxon>
        <taxon>Desulfococcaceae</taxon>
        <taxon>Desulfonema</taxon>
    </lineage>
</organism>
<evidence type="ECO:0000313" key="3">
    <source>
        <dbReference type="EMBL" id="QTA78260.1"/>
    </source>
</evidence>
<dbReference type="EMBL" id="CP061799">
    <property type="protein sequence ID" value="QTA78260.1"/>
    <property type="molecule type" value="Genomic_DNA"/>
</dbReference>
<dbReference type="AlphaFoldDB" id="A0A975B3S5"/>
<evidence type="ECO:0000256" key="1">
    <source>
        <dbReference type="PROSITE-ProRule" id="PRU00339"/>
    </source>
</evidence>
<dbReference type="PROSITE" id="PS50887">
    <property type="entry name" value="GGDEF"/>
    <property type="match status" value="1"/>
</dbReference>
<dbReference type="Pfam" id="PF13414">
    <property type="entry name" value="TPR_11"/>
    <property type="match status" value="1"/>
</dbReference>
<dbReference type="Proteomes" id="UP000663720">
    <property type="component" value="Chromosome"/>
</dbReference>